<dbReference type="InterPro" id="IPR027417">
    <property type="entry name" value="P-loop_NTPase"/>
</dbReference>
<evidence type="ECO:0000313" key="11">
    <source>
        <dbReference type="Proteomes" id="UP001501470"/>
    </source>
</evidence>
<dbReference type="SUPFAM" id="SSF50331">
    <property type="entry name" value="MOP-like"/>
    <property type="match status" value="1"/>
</dbReference>
<dbReference type="InterPro" id="IPR003593">
    <property type="entry name" value="AAA+_ATPase"/>
</dbReference>
<reference evidence="10 11" key="1">
    <citation type="journal article" date="2019" name="Int. J. Syst. Evol. Microbiol.">
        <title>The Global Catalogue of Microorganisms (GCM) 10K type strain sequencing project: providing services to taxonomists for standard genome sequencing and annotation.</title>
        <authorList>
            <consortium name="The Broad Institute Genomics Platform"/>
            <consortium name="The Broad Institute Genome Sequencing Center for Infectious Disease"/>
            <person name="Wu L."/>
            <person name="Ma J."/>
        </authorList>
    </citation>
    <scope>NUCLEOTIDE SEQUENCE [LARGE SCALE GENOMIC DNA]</scope>
    <source>
        <strain evidence="10 11">JCM 15933</strain>
    </source>
</reference>
<dbReference type="Gene3D" id="2.40.50.100">
    <property type="match status" value="1"/>
</dbReference>
<evidence type="ECO:0000256" key="4">
    <source>
        <dbReference type="ARBA" id="ARBA00022741"/>
    </source>
</evidence>
<evidence type="ECO:0000313" key="10">
    <source>
        <dbReference type="EMBL" id="GAA1510692.1"/>
    </source>
</evidence>
<evidence type="ECO:0000256" key="7">
    <source>
        <dbReference type="ARBA" id="ARBA00023065"/>
    </source>
</evidence>
<dbReference type="InterPro" id="IPR015853">
    <property type="entry name" value="ABC_transpr_FbpC"/>
</dbReference>
<dbReference type="EMBL" id="BAAAQD010000004">
    <property type="protein sequence ID" value="GAA1510692.1"/>
    <property type="molecule type" value="Genomic_DNA"/>
</dbReference>
<proteinExistence type="predicted"/>
<sequence>MQAPDLLHRNPGTVQAGVRVSGLHMVFRDAKHAEVTALQEVDLEVPAGQFCVLLGPSGCGKTTLLRCIAGLESPTAGTILVDGQTAVLDGRVVLETQNRPVGMVFQSYALWPHMNVAQNVAYPLTTGPRGARPAKAEVQRRVAEVLEKTRIAHLAERRIGQLSGGQQQRVALARALVAGNSVVLFDEPLSNIDAKIRENLRAELKAMQEEWGFTAIYVTHDQVEALDLADQIVVLDHGRIVQTGTPQDIYFRPMSRHVADFVGTSNLIAGTVLSQAADRVGLQTALGRVDVPGPPGIGPTALLMTRANDWWLQPQDTSARDGWKGVVKARHLLGAYTEYLVEVGELTVRIWDRYHEWGGPGAGVVTGFDADAAWVVPDGG</sequence>
<keyword evidence="5 10" id="KW-0067">ATP-binding</keyword>
<dbReference type="RefSeq" id="WP_344502088.1">
    <property type="nucleotide sequence ID" value="NZ_BAAAQD010000004.1"/>
</dbReference>
<evidence type="ECO:0000256" key="5">
    <source>
        <dbReference type="ARBA" id="ARBA00022840"/>
    </source>
</evidence>
<dbReference type="PROSITE" id="PS00211">
    <property type="entry name" value="ABC_TRANSPORTER_1"/>
    <property type="match status" value="1"/>
</dbReference>
<dbReference type="GO" id="GO:0005524">
    <property type="term" value="F:ATP binding"/>
    <property type="evidence" value="ECO:0007669"/>
    <property type="project" value="UniProtKB-KW"/>
</dbReference>
<name>A0ABN2A4T0_9ACTN</name>
<gene>
    <name evidence="10" type="ORF">GCM10009827_026100</name>
</gene>
<evidence type="ECO:0000256" key="8">
    <source>
        <dbReference type="ARBA" id="ARBA00023136"/>
    </source>
</evidence>
<organism evidence="10 11">
    <name type="scientific">Dactylosporangium maewongense</name>
    <dbReference type="NCBI Taxonomy" id="634393"/>
    <lineage>
        <taxon>Bacteria</taxon>
        <taxon>Bacillati</taxon>
        <taxon>Actinomycetota</taxon>
        <taxon>Actinomycetes</taxon>
        <taxon>Micromonosporales</taxon>
        <taxon>Micromonosporaceae</taxon>
        <taxon>Dactylosporangium</taxon>
    </lineage>
</organism>
<dbReference type="SMART" id="SM00382">
    <property type="entry name" value="AAA"/>
    <property type="match status" value="1"/>
</dbReference>
<dbReference type="InterPro" id="IPR008995">
    <property type="entry name" value="Mo/tungstate-bd_C_term_dom"/>
</dbReference>
<dbReference type="Gene3D" id="3.40.50.300">
    <property type="entry name" value="P-loop containing nucleotide triphosphate hydrolases"/>
    <property type="match status" value="1"/>
</dbReference>
<keyword evidence="6" id="KW-0408">Iron</keyword>
<dbReference type="SUPFAM" id="SSF52540">
    <property type="entry name" value="P-loop containing nucleoside triphosphate hydrolases"/>
    <property type="match status" value="1"/>
</dbReference>
<evidence type="ECO:0000256" key="6">
    <source>
        <dbReference type="ARBA" id="ARBA00023004"/>
    </source>
</evidence>
<dbReference type="PROSITE" id="PS50893">
    <property type="entry name" value="ABC_TRANSPORTER_2"/>
    <property type="match status" value="1"/>
</dbReference>
<dbReference type="InterPro" id="IPR050093">
    <property type="entry name" value="ABC_SmlMolc_Importer"/>
</dbReference>
<keyword evidence="1" id="KW-0813">Transport</keyword>
<keyword evidence="8" id="KW-0472">Membrane</keyword>
<evidence type="ECO:0000256" key="3">
    <source>
        <dbReference type="ARBA" id="ARBA00022496"/>
    </source>
</evidence>
<evidence type="ECO:0000259" key="9">
    <source>
        <dbReference type="PROSITE" id="PS50893"/>
    </source>
</evidence>
<keyword evidence="4" id="KW-0547">Nucleotide-binding</keyword>
<keyword evidence="7" id="KW-0406">Ion transport</keyword>
<feature type="domain" description="ABC transporter" evidence="9">
    <location>
        <begin position="18"/>
        <end position="262"/>
    </location>
</feature>
<protein>
    <submittedName>
        <fullName evidence="10">ABC transporter ATP-binding protein</fullName>
    </submittedName>
</protein>
<comment type="caution">
    <text evidence="10">The sequence shown here is derived from an EMBL/GenBank/DDBJ whole genome shotgun (WGS) entry which is preliminary data.</text>
</comment>
<dbReference type="PANTHER" id="PTHR42781:SF4">
    <property type="entry name" value="SPERMIDINE_PUTRESCINE IMPORT ATP-BINDING PROTEIN POTA"/>
    <property type="match status" value="1"/>
</dbReference>
<dbReference type="Pfam" id="PF00005">
    <property type="entry name" value="ABC_tran"/>
    <property type="match status" value="1"/>
</dbReference>
<evidence type="ECO:0000256" key="2">
    <source>
        <dbReference type="ARBA" id="ARBA00022475"/>
    </source>
</evidence>
<dbReference type="Proteomes" id="UP001501470">
    <property type="component" value="Unassembled WGS sequence"/>
</dbReference>
<accession>A0ABN2A4T0</accession>
<dbReference type="InterPro" id="IPR003439">
    <property type="entry name" value="ABC_transporter-like_ATP-bd"/>
</dbReference>
<evidence type="ECO:0000256" key="1">
    <source>
        <dbReference type="ARBA" id="ARBA00022448"/>
    </source>
</evidence>
<keyword evidence="3" id="KW-0410">Iron transport</keyword>
<dbReference type="PANTHER" id="PTHR42781">
    <property type="entry name" value="SPERMIDINE/PUTRESCINE IMPORT ATP-BINDING PROTEIN POTA"/>
    <property type="match status" value="1"/>
</dbReference>
<keyword evidence="2" id="KW-1003">Cell membrane</keyword>
<dbReference type="InterPro" id="IPR017871">
    <property type="entry name" value="ABC_transporter-like_CS"/>
</dbReference>
<dbReference type="CDD" id="cd03259">
    <property type="entry name" value="ABC_Carb_Solutes_like"/>
    <property type="match status" value="1"/>
</dbReference>
<keyword evidence="11" id="KW-1185">Reference proteome</keyword>